<evidence type="ECO:0000313" key="8">
    <source>
        <dbReference type="EMBL" id="APR99253.1"/>
    </source>
</evidence>
<keyword evidence="5 6" id="KW-0472">Membrane</keyword>
<evidence type="ECO:0000256" key="4">
    <source>
        <dbReference type="ARBA" id="ARBA00022989"/>
    </source>
</evidence>
<feature type="transmembrane region" description="Helical" evidence="6">
    <location>
        <begin position="41"/>
        <end position="61"/>
    </location>
</feature>
<dbReference type="GO" id="GO:0016020">
    <property type="term" value="C:membrane"/>
    <property type="evidence" value="ECO:0007669"/>
    <property type="project" value="UniProtKB-SubCell"/>
</dbReference>
<evidence type="ECO:0000256" key="5">
    <source>
        <dbReference type="ARBA" id="ARBA00023136"/>
    </source>
</evidence>
<evidence type="ECO:0000256" key="3">
    <source>
        <dbReference type="ARBA" id="ARBA00022692"/>
    </source>
</evidence>
<feature type="transmembrane region" description="Helical" evidence="6">
    <location>
        <begin position="379"/>
        <end position="398"/>
    </location>
</feature>
<organism evidence="8 9">
    <name type="scientific">Pajaroellobacter abortibovis</name>
    <dbReference type="NCBI Taxonomy" id="1882918"/>
    <lineage>
        <taxon>Bacteria</taxon>
        <taxon>Pseudomonadati</taxon>
        <taxon>Myxococcota</taxon>
        <taxon>Polyangia</taxon>
        <taxon>Polyangiales</taxon>
        <taxon>Polyangiaceae</taxon>
    </lineage>
</organism>
<gene>
    <name evidence="8" type="ORF">BCY86_00120</name>
</gene>
<protein>
    <recommendedName>
        <fullName evidence="7">Major facilitator superfamily (MFS) profile domain-containing protein</fullName>
    </recommendedName>
</protein>
<evidence type="ECO:0000256" key="6">
    <source>
        <dbReference type="SAM" id="Phobius"/>
    </source>
</evidence>
<feature type="domain" description="Major facilitator superfamily (MFS) profile" evidence="7">
    <location>
        <begin position="6"/>
        <end position="403"/>
    </location>
</feature>
<reference evidence="8 9" key="1">
    <citation type="submission" date="2016-08" db="EMBL/GenBank/DDBJ databases">
        <title>Identification and validation of antigenic proteins from Pajaroellobacter abortibovis using de-novo genome sequence assembly and reverse vaccinology.</title>
        <authorList>
            <person name="Welly B.T."/>
            <person name="Miller M.R."/>
            <person name="Stott J.L."/>
            <person name="Blanchard M.T."/>
            <person name="Islas-Trejo A.D."/>
            <person name="O'Rourke S.M."/>
            <person name="Young A.E."/>
            <person name="Medrano J.F."/>
            <person name="Van Eenennaam A.L."/>
        </authorList>
    </citation>
    <scope>NUCLEOTIDE SEQUENCE [LARGE SCALE GENOMIC DNA]</scope>
    <source>
        <strain evidence="8 9">BTF92-0548A/99-0131</strain>
    </source>
</reference>
<feature type="transmembrane region" description="Helical" evidence="6">
    <location>
        <begin position="259"/>
        <end position="281"/>
    </location>
</feature>
<evidence type="ECO:0000313" key="9">
    <source>
        <dbReference type="Proteomes" id="UP000185544"/>
    </source>
</evidence>
<dbReference type="GO" id="GO:0022857">
    <property type="term" value="F:transmembrane transporter activity"/>
    <property type="evidence" value="ECO:0007669"/>
    <property type="project" value="InterPro"/>
</dbReference>
<dbReference type="InterPro" id="IPR020846">
    <property type="entry name" value="MFS_dom"/>
</dbReference>
<dbReference type="Pfam" id="PF07690">
    <property type="entry name" value="MFS_1"/>
    <property type="match status" value="1"/>
</dbReference>
<dbReference type="KEGG" id="pabo:BCY86_00120"/>
<keyword evidence="2" id="KW-0813">Transport</keyword>
<feature type="transmembrane region" description="Helical" evidence="6">
    <location>
        <begin position="98"/>
        <end position="123"/>
    </location>
</feature>
<dbReference type="InterPro" id="IPR011701">
    <property type="entry name" value="MFS"/>
</dbReference>
<dbReference type="Gene3D" id="1.20.1250.20">
    <property type="entry name" value="MFS general substrate transporter like domains"/>
    <property type="match status" value="1"/>
</dbReference>
<dbReference type="EMBL" id="CP016908">
    <property type="protein sequence ID" value="APR99253.1"/>
    <property type="molecule type" value="Genomic_DNA"/>
</dbReference>
<evidence type="ECO:0000256" key="1">
    <source>
        <dbReference type="ARBA" id="ARBA00004141"/>
    </source>
</evidence>
<feature type="transmembrane region" description="Helical" evidence="6">
    <location>
        <begin position="135"/>
        <end position="159"/>
    </location>
</feature>
<keyword evidence="3 6" id="KW-0812">Transmembrane</keyword>
<evidence type="ECO:0000259" key="7">
    <source>
        <dbReference type="PROSITE" id="PS50850"/>
    </source>
</evidence>
<dbReference type="Proteomes" id="UP000185544">
    <property type="component" value="Chromosome"/>
</dbReference>
<dbReference type="PANTHER" id="PTHR23504:SF15">
    <property type="entry name" value="MAJOR FACILITATOR SUPERFAMILY (MFS) PROFILE DOMAIN-CONTAINING PROTEIN"/>
    <property type="match status" value="1"/>
</dbReference>
<evidence type="ECO:0000256" key="2">
    <source>
        <dbReference type="ARBA" id="ARBA00022448"/>
    </source>
</evidence>
<feature type="transmembrane region" description="Helical" evidence="6">
    <location>
        <begin position="217"/>
        <end position="239"/>
    </location>
</feature>
<feature type="transmembrane region" description="Helical" evidence="6">
    <location>
        <begin position="7"/>
        <end position="29"/>
    </location>
</feature>
<feature type="transmembrane region" description="Helical" evidence="6">
    <location>
        <begin position="73"/>
        <end position="92"/>
    </location>
</feature>
<dbReference type="InterPro" id="IPR036259">
    <property type="entry name" value="MFS_trans_sf"/>
</dbReference>
<sequence>MRFFSPLGAIFFTIALDLLGFGLVMPFLAEEVRDTFGATELTCTLLGSVYSLMQFLFVPVWGRLSDYAGRRPVLLWSILATTLSNAWLGLSLTYSQSVLWLFIARAFAGMATANLGTASAYIADVTSPEERARGMGLIGAAFGIGFTLGPMIGGVLAPIEIRGRHGAIPCLIAAGLSGINALWVAFGLTESLPQHKRAPFRIQSLFPLNYKAASHSFSVPGVSSAIITNFILLVAFTNLDQTFRFFNKDVFGMSSSETGIVFAYMGILSAIIQGGLIRFLSKRMEETFLIRIGVALQACGFAGMVIAPSTGKKCIFIACTFLVMGNAATQPSISSFISKRADVSSQGSILGTNQAIGSLARMIGPAIGGYTYGSIGPRAPFVAGTLGMVVAFLFAALLRSPPSLQKTSTPIS</sequence>
<keyword evidence="9" id="KW-1185">Reference proteome</keyword>
<name>A0A1L6MUR5_9BACT</name>
<proteinExistence type="predicted"/>
<dbReference type="OrthoDB" id="9812221at2"/>
<feature type="transmembrane region" description="Helical" evidence="6">
    <location>
        <begin position="288"/>
        <end position="309"/>
    </location>
</feature>
<dbReference type="STRING" id="1882918.BCY86_00120"/>
<dbReference type="PANTHER" id="PTHR23504">
    <property type="entry name" value="MAJOR FACILITATOR SUPERFAMILY DOMAIN-CONTAINING PROTEIN 10"/>
    <property type="match status" value="1"/>
</dbReference>
<keyword evidence="4 6" id="KW-1133">Transmembrane helix</keyword>
<dbReference type="SUPFAM" id="SSF103473">
    <property type="entry name" value="MFS general substrate transporter"/>
    <property type="match status" value="1"/>
</dbReference>
<feature type="transmembrane region" description="Helical" evidence="6">
    <location>
        <begin position="165"/>
        <end position="188"/>
    </location>
</feature>
<dbReference type="AlphaFoldDB" id="A0A1L6MUR5"/>
<accession>A0A1L6MUR5</accession>
<comment type="subcellular location">
    <subcellularLocation>
        <location evidence="1">Membrane</location>
        <topology evidence="1">Multi-pass membrane protein</topology>
    </subcellularLocation>
</comment>
<dbReference type="PROSITE" id="PS50850">
    <property type="entry name" value="MFS"/>
    <property type="match status" value="1"/>
</dbReference>
<dbReference type="PRINTS" id="PR01035">
    <property type="entry name" value="TCRTETA"/>
</dbReference>
<dbReference type="InterPro" id="IPR001958">
    <property type="entry name" value="Tet-R_TetA/multi-R_MdtG-like"/>
</dbReference>
<dbReference type="RefSeq" id="WP_075275887.1">
    <property type="nucleotide sequence ID" value="NZ_CP016908.1"/>
</dbReference>